<accession>A0A0W0C8B7</accession>
<dbReference type="GO" id="GO:0000164">
    <property type="term" value="C:protein phosphatase type 1 complex"/>
    <property type="evidence" value="ECO:0007669"/>
    <property type="project" value="TreeGrafter"/>
</dbReference>
<feature type="compositionally biased region" description="Low complexity" evidence="1">
    <location>
        <begin position="303"/>
        <end position="321"/>
    </location>
</feature>
<dbReference type="InterPro" id="IPR005036">
    <property type="entry name" value="CBM21_dom"/>
</dbReference>
<feature type="compositionally biased region" description="Polar residues" evidence="1">
    <location>
        <begin position="68"/>
        <end position="84"/>
    </location>
</feature>
<dbReference type="AlphaFoldDB" id="A0A0W0C8B7"/>
<feature type="compositionally biased region" description="Low complexity" evidence="1">
    <location>
        <begin position="116"/>
        <end position="134"/>
    </location>
</feature>
<dbReference type="GO" id="GO:0008157">
    <property type="term" value="F:protein phosphatase 1 binding"/>
    <property type="evidence" value="ECO:0007669"/>
    <property type="project" value="TreeGrafter"/>
</dbReference>
<proteinExistence type="predicted"/>
<evidence type="ECO:0000313" key="4">
    <source>
        <dbReference type="Proteomes" id="UP000054886"/>
    </source>
</evidence>
<dbReference type="VEuPathDB" id="FungiDB:GW608_J02761"/>
<dbReference type="Proteomes" id="UP000054886">
    <property type="component" value="Unassembled WGS sequence"/>
</dbReference>
<gene>
    <name evidence="3" type="ORF">AO440_002907</name>
</gene>
<dbReference type="VEuPathDB" id="FungiDB:GVI51_J02739"/>
<dbReference type="VEuPathDB" id="FungiDB:B1J91_J02904g"/>
<feature type="region of interest" description="Disordered" evidence="1">
    <location>
        <begin position="68"/>
        <end position="148"/>
    </location>
</feature>
<feature type="region of interest" description="Disordered" evidence="1">
    <location>
        <begin position="266"/>
        <end position="285"/>
    </location>
</feature>
<dbReference type="EMBL" id="LLZZ01000178">
    <property type="protein sequence ID" value="KTA95887.1"/>
    <property type="molecule type" value="Genomic_DNA"/>
</dbReference>
<dbReference type="VEuPathDB" id="FungiDB:GWK60_J02717"/>
<dbReference type="VEuPathDB" id="FungiDB:CAGL0J02904g"/>
<protein>
    <submittedName>
        <fullName evidence="3">GLC7-interacting protein 2</fullName>
    </submittedName>
</protein>
<dbReference type="PANTHER" id="PTHR12307">
    <property type="entry name" value="PROTEIN PHOSPHATASE 1 REGULATORY SUBUNIT"/>
    <property type="match status" value="1"/>
</dbReference>
<evidence type="ECO:0000313" key="3">
    <source>
        <dbReference type="EMBL" id="KTA95887.1"/>
    </source>
</evidence>
<dbReference type="Gene3D" id="2.60.40.2440">
    <property type="entry name" value="Carbohydrate binding type-21 domain"/>
    <property type="match status" value="1"/>
</dbReference>
<dbReference type="InterPro" id="IPR038175">
    <property type="entry name" value="CBM21_dom_sf"/>
</dbReference>
<dbReference type="Pfam" id="PF03370">
    <property type="entry name" value="CBM_21"/>
    <property type="match status" value="1"/>
</dbReference>
<dbReference type="PANTHER" id="PTHR12307:SF36">
    <property type="entry name" value="GLYCOGEN-BINDING SUBUNIT 76A"/>
    <property type="match status" value="1"/>
</dbReference>
<evidence type="ECO:0000259" key="2">
    <source>
        <dbReference type="PROSITE" id="PS51159"/>
    </source>
</evidence>
<dbReference type="PROSITE" id="PS51159">
    <property type="entry name" value="CBM21"/>
    <property type="match status" value="1"/>
</dbReference>
<dbReference type="PIRSF" id="PIRSF018234">
    <property type="entry name" value="PPase_interacting"/>
    <property type="match status" value="1"/>
</dbReference>
<feature type="compositionally biased region" description="Polar residues" evidence="1">
    <location>
        <begin position="328"/>
        <end position="339"/>
    </location>
</feature>
<dbReference type="GO" id="GO:0005979">
    <property type="term" value="P:regulation of glycogen biosynthetic process"/>
    <property type="evidence" value="ECO:0007669"/>
    <property type="project" value="TreeGrafter"/>
</dbReference>
<dbReference type="InterPro" id="IPR016717">
    <property type="entry name" value="Gip2/Pig2"/>
</dbReference>
<name>A0A0W0C8B7_CANGB</name>
<feature type="domain" description="CBM21" evidence="2">
    <location>
        <begin position="407"/>
        <end position="528"/>
    </location>
</feature>
<sequence>MTYIRAGAVPLQEKSPREKHTANVYAGKMNGAIVGGSGKLTSLQFLHKPQRVSQLNKDRFPEEELLRNTQLNKNLHQVDSNYREYSQGPGDGGASERQQARDDLIPLSPKSTLPELDTNMLDNTLDSDNSSNDLAPFSPPVYKKSGEPVKSVLKRRSKSLPGTPGLNTSMHGARPPNKLMRSKSVHFDQTAPVRYFNENERPIDVSNADIYQQYGAYLNEYGIEDRRKAGRAGGLSAMMQEMSLDDKTKERLRALELESKRVDEGYDSTIAAGGQGNAGPKLRKSKRFHAIKKKDKDNENNKENVSNPNSTPSSANSSSTSLRDMGTAANQGNTPYSNYRTDSGASVSNGGSMFNGSYSGKQQQRVVGLYNENFPILSNKNPKSLKLNIFINLSQGKEVFLQELSLHIHRERAFYSPGSGVDIGTPINTRLLSGRVLVKNIFFDKRVLIRYTWDRWRNVQDVEGVWVSSAQGLVPGGAAMDVFHFVIDDATKWEGKASLEFCIQYTTRDDTQRLEFWDNNCGKNYCVDLVMDGFRNPFANALK</sequence>
<comment type="caution">
    <text evidence="3">The sequence shown here is derived from an EMBL/GenBank/DDBJ whole genome shotgun (WGS) entry which is preliminary data.</text>
</comment>
<feature type="region of interest" description="Disordered" evidence="1">
    <location>
        <begin position="157"/>
        <end position="176"/>
    </location>
</feature>
<evidence type="ECO:0000256" key="1">
    <source>
        <dbReference type="SAM" id="MobiDB-lite"/>
    </source>
</evidence>
<reference evidence="3 4" key="1">
    <citation type="submission" date="2015-10" db="EMBL/GenBank/DDBJ databases">
        <title>Draft genomes sequences of Candida glabrata isolates 1A, 1B, 2A, 2B, 3A and 3B.</title>
        <authorList>
            <person name="Haavelsrud O.E."/>
            <person name="Gaustad P."/>
        </authorList>
    </citation>
    <scope>NUCLEOTIDE SEQUENCE [LARGE SCALE GENOMIC DNA]</scope>
    <source>
        <strain evidence="3">910700640</strain>
    </source>
</reference>
<organism evidence="3 4">
    <name type="scientific">Candida glabrata</name>
    <name type="common">Yeast</name>
    <name type="synonym">Torulopsis glabrata</name>
    <dbReference type="NCBI Taxonomy" id="5478"/>
    <lineage>
        <taxon>Eukaryota</taxon>
        <taxon>Fungi</taxon>
        <taxon>Dikarya</taxon>
        <taxon>Ascomycota</taxon>
        <taxon>Saccharomycotina</taxon>
        <taxon>Saccharomycetes</taxon>
        <taxon>Saccharomycetales</taxon>
        <taxon>Saccharomycetaceae</taxon>
        <taxon>Nakaseomyces</taxon>
    </lineage>
</organism>
<feature type="region of interest" description="Disordered" evidence="1">
    <location>
        <begin position="291"/>
        <end position="339"/>
    </location>
</feature>
<dbReference type="InterPro" id="IPR050782">
    <property type="entry name" value="PP1_regulatory_subunit_3"/>
</dbReference>
<dbReference type="GO" id="GO:2001069">
    <property type="term" value="F:glycogen binding"/>
    <property type="evidence" value="ECO:0007669"/>
    <property type="project" value="TreeGrafter"/>
</dbReference>